<evidence type="ECO:0000313" key="2">
    <source>
        <dbReference type="Proteomes" id="UP001162501"/>
    </source>
</evidence>
<dbReference type="Proteomes" id="UP001162501">
    <property type="component" value="Chromosome 8"/>
</dbReference>
<proteinExistence type="predicted"/>
<sequence length="66" mass="6991">METQEAPDCSSPVHRGHFVKREAKGVQISGSGGQGYNRTILASPPSSLTSGVCPKVSSYQQDEKLA</sequence>
<reference evidence="1" key="1">
    <citation type="submission" date="2023-05" db="EMBL/GenBank/DDBJ databases">
        <authorList>
            <consortium name="ELIXIR-Norway"/>
        </authorList>
    </citation>
    <scope>NUCLEOTIDE SEQUENCE</scope>
</reference>
<protein>
    <submittedName>
        <fullName evidence="1">Uncharacterized protein</fullName>
    </submittedName>
</protein>
<accession>A0AC60A5V4</accession>
<reference evidence="1" key="2">
    <citation type="submission" date="2025-03" db="EMBL/GenBank/DDBJ databases">
        <authorList>
            <consortium name="ELIXIR-Norway"/>
            <consortium name="Elixir Norway"/>
        </authorList>
    </citation>
    <scope>NUCLEOTIDE SEQUENCE</scope>
</reference>
<evidence type="ECO:0000313" key="1">
    <source>
        <dbReference type="EMBL" id="CAN0561285.1"/>
    </source>
</evidence>
<dbReference type="EMBL" id="OX596092">
    <property type="protein sequence ID" value="CAN0561285.1"/>
    <property type="molecule type" value="Genomic_DNA"/>
</dbReference>
<gene>
    <name evidence="1" type="ORF">MRATA1EN22A_LOCUS27161</name>
</gene>
<name>A0AC60A5V4_RANTA</name>
<organism evidence="1 2">
    <name type="scientific">Rangifer tarandus platyrhynchus</name>
    <name type="common">Svalbard reindeer</name>
    <dbReference type="NCBI Taxonomy" id="3082113"/>
    <lineage>
        <taxon>Eukaryota</taxon>
        <taxon>Metazoa</taxon>
        <taxon>Chordata</taxon>
        <taxon>Craniata</taxon>
        <taxon>Vertebrata</taxon>
        <taxon>Euteleostomi</taxon>
        <taxon>Mammalia</taxon>
        <taxon>Eutheria</taxon>
        <taxon>Laurasiatheria</taxon>
        <taxon>Artiodactyla</taxon>
        <taxon>Ruminantia</taxon>
        <taxon>Pecora</taxon>
        <taxon>Cervidae</taxon>
        <taxon>Odocoileinae</taxon>
        <taxon>Rangifer</taxon>
    </lineage>
</organism>